<evidence type="ECO:0000313" key="4">
    <source>
        <dbReference type="Proteomes" id="UP000253153"/>
    </source>
</evidence>
<dbReference type="OrthoDB" id="10356613at2759"/>
<gene>
    <name evidence="3" type="ORF">FIESC28_08493</name>
</gene>
<feature type="chain" id="PRO_5016619758" evidence="2">
    <location>
        <begin position="23"/>
        <end position="106"/>
    </location>
</feature>
<dbReference type="AlphaFoldDB" id="A0A366R6K2"/>
<dbReference type="EMBL" id="QKXC01000193">
    <property type="protein sequence ID" value="RBR12791.1"/>
    <property type="molecule type" value="Genomic_DNA"/>
</dbReference>
<evidence type="ECO:0000256" key="1">
    <source>
        <dbReference type="SAM" id="MobiDB-lite"/>
    </source>
</evidence>
<keyword evidence="2" id="KW-0732">Signal</keyword>
<feature type="compositionally biased region" description="Basic and acidic residues" evidence="1">
    <location>
        <begin position="34"/>
        <end position="49"/>
    </location>
</feature>
<dbReference type="Proteomes" id="UP000253153">
    <property type="component" value="Unassembled WGS sequence"/>
</dbReference>
<feature type="region of interest" description="Disordered" evidence="1">
    <location>
        <begin position="33"/>
        <end position="76"/>
    </location>
</feature>
<dbReference type="RefSeq" id="XP_031013323.1">
    <property type="nucleotide sequence ID" value="XM_031162631.1"/>
</dbReference>
<organism evidence="3 4">
    <name type="scientific">Fusarium coffeatum</name>
    <dbReference type="NCBI Taxonomy" id="231269"/>
    <lineage>
        <taxon>Eukaryota</taxon>
        <taxon>Fungi</taxon>
        <taxon>Dikarya</taxon>
        <taxon>Ascomycota</taxon>
        <taxon>Pezizomycotina</taxon>
        <taxon>Sordariomycetes</taxon>
        <taxon>Hypocreomycetidae</taxon>
        <taxon>Hypocreales</taxon>
        <taxon>Nectriaceae</taxon>
        <taxon>Fusarium</taxon>
        <taxon>Fusarium incarnatum-equiseti species complex</taxon>
    </lineage>
</organism>
<dbReference type="GeneID" id="41997927"/>
<proteinExistence type="predicted"/>
<evidence type="ECO:0000313" key="3">
    <source>
        <dbReference type="EMBL" id="RBR12791.1"/>
    </source>
</evidence>
<sequence>MKTWQIFLIAFFSILLLAGCLAICAGGKKGPKPLPDDHPWHLSQDERIPTKTNKYPQPLRPKRHPSTEDDPEDSTEMFKELNKFKMKRDTPLYCQWSSNLSTDLND</sequence>
<protein>
    <submittedName>
        <fullName evidence="3">Uncharacterized protein</fullName>
    </submittedName>
</protein>
<comment type="caution">
    <text evidence="3">The sequence shown here is derived from an EMBL/GenBank/DDBJ whole genome shotgun (WGS) entry which is preliminary data.</text>
</comment>
<dbReference type="PROSITE" id="PS51257">
    <property type="entry name" value="PROKAR_LIPOPROTEIN"/>
    <property type="match status" value="1"/>
</dbReference>
<evidence type="ECO:0000256" key="2">
    <source>
        <dbReference type="SAM" id="SignalP"/>
    </source>
</evidence>
<accession>A0A366R6K2</accession>
<keyword evidence="4" id="KW-1185">Reference proteome</keyword>
<feature type="signal peptide" evidence="2">
    <location>
        <begin position="1"/>
        <end position="22"/>
    </location>
</feature>
<reference evidence="3 4" key="1">
    <citation type="submission" date="2018-06" db="EMBL/GenBank/DDBJ databases">
        <title>Fusarium incarnatum-equiseti species complex species 28.</title>
        <authorList>
            <person name="Gardiner D.M."/>
        </authorList>
    </citation>
    <scope>NUCLEOTIDE SEQUENCE [LARGE SCALE GENOMIC DNA]</scope>
    <source>
        <strain evidence="3 4">FIESC_28</strain>
    </source>
</reference>
<name>A0A366R6K2_9HYPO</name>